<protein>
    <submittedName>
        <fullName evidence="2">Uncharacterized protein</fullName>
    </submittedName>
</protein>
<dbReference type="AlphaFoldDB" id="A0A147KG46"/>
<name>A0A147KG46_THECS</name>
<proteinExistence type="predicted"/>
<dbReference type="EMBL" id="LGEM01000098">
    <property type="protein sequence ID" value="KUP96189.1"/>
    <property type="molecule type" value="Genomic_DNA"/>
</dbReference>
<dbReference type="Proteomes" id="UP000074382">
    <property type="component" value="Unassembled WGS sequence"/>
</dbReference>
<accession>A0A147KG46</accession>
<reference evidence="3" key="1">
    <citation type="journal article" date="2017" name="Acta Aliment.">
        <title>Plant polysaccharide degrading enzyme system of Thermpbifida cellulosilytica TB100 revealed by de novo genome project data.</title>
        <authorList>
            <person name="Toth A."/>
            <person name="Baka E."/>
            <person name="Luzics S."/>
            <person name="Bata-Vidacs I."/>
            <person name="Nagy I."/>
            <person name="Balint B."/>
            <person name="Herceg R."/>
            <person name="Olasz F."/>
            <person name="Wilk T."/>
            <person name="Nagy T."/>
            <person name="Kriszt B."/>
            <person name="Nagy I."/>
            <person name="Kukolya J."/>
        </authorList>
    </citation>
    <scope>NUCLEOTIDE SEQUENCE [LARGE SCALE GENOMIC DNA]</scope>
    <source>
        <strain evidence="3">TB100</strain>
    </source>
</reference>
<dbReference type="PATRIC" id="fig|665004.4.peg.3809"/>
<dbReference type="RefSeq" id="WP_068758416.1">
    <property type="nucleotide sequence ID" value="NZ_KQ950186.1"/>
</dbReference>
<comment type="caution">
    <text evidence="2">The sequence shown here is derived from an EMBL/GenBank/DDBJ whole genome shotgun (WGS) entry which is preliminary data.</text>
</comment>
<organism evidence="2 3">
    <name type="scientific">Thermobifida cellulosilytica TB100</name>
    <dbReference type="NCBI Taxonomy" id="665004"/>
    <lineage>
        <taxon>Bacteria</taxon>
        <taxon>Bacillati</taxon>
        <taxon>Actinomycetota</taxon>
        <taxon>Actinomycetes</taxon>
        <taxon>Streptosporangiales</taxon>
        <taxon>Nocardiopsidaceae</taxon>
        <taxon>Thermobifida</taxon>
    </lineage>
</organism>
<evidence type="ECO:0000256" key="1">
    <source>
        <dbReference type="SAM" id="MobiDB-lite"/>
    </source>
</evidence>
<evidence type="ECO:0000313" key="3">
    <source>
        <dbReference type="Proteomes" id="UP000074382"/>
    </source>
</evidence>
<feature type="region of interest" description="Disordered" evidence="1">
    <location>
        <begin position="1"/>
        <end position="61"/>
    </location>
</feature>
<feature type="compositionally biased region" description="Basic and acidic residues" evidence="1">
    <location>
        <begin position="43"/>
        <end position="61"/>
    </location>
</feature>
<evidence type="ECO:0000313" key="2">
    <source>
        <dbReference type="EMBL" id="KUP96189.1"/>
    </source>
</evidence>
<sequence>MTSRPFEPNPRLDRIGDEEIAAADPGPGAPPSAPGFGPEAEEPDRPEADRAADEEDPPGRR</sequence>
<gene>
    <name evidence="2" type="ORF">AC529_13455</name>
</gene>
<keyword evidence="3" id="KW-1185">Reference proteome</keyword>